<dbReference type="HAMAP" id="MF_00010">
    <property type="entry name" value="UPF0060"/>
    <property type="match status" value="1"/>
</dbReference>
<feature type="transmembrane region" description="Helical" evidence="5">
    <location>
        <begin position="90"/>
        <end position="107"/>
    </location>
</feature>
<comment type="similarity">
    <text evidence="5">Belongs to the UPF0060 family.</text>
</comment>
<reference evidence="7" key="1">
    <citation type="submission" date="2018-09" db="EMBL/GenBank/DDBJ databases">
        <title>Complete genome sequence of thermophilic cyanobacteria strain Thermosynechococcus elongatus PKUAC-SCTE542.</title>
        <authorList>
            <person name="Liang Y."/>
            <person name="Tang J."/>
            <person name="Daroch M."/>
        </authorList>
    </citation>
    <scope>NUCLEOTIDE SEQUENCE [LARGE SCALE GENOMIC DNA]</scope>
    <source>
        <strain evidence="7">E542</strain>
    </source>
</reference>
<protein>
    <submittedName>
        <fullName evidence="6">YnfA family protein</fullName>
    </submittedName>
</protein>
<dbReference type="GO" id="GO:0005886">
    <property type="term" value="C:plasma membrane"/>
    <property type="evidence" value="ECO:0007669"/>
    <property type="project" value="UniProtKB-SubCell"/>
</dbReference>
<dbReference type="SUPFAM" id="SSF103481">
    <property type="entry name" value="Multidrug resistance efflux transporter EmrE"/>
    <property type="match status" value="1"/>
</dbReference>
<keyword evidence="3 5" id="KW-1133">Transmembrane helix</keyword>
<dbReference type="Proteomes" id="UP000261812">
    <property type="component" value="Chromosome"/>
</dbReference>
<feature type="transmembrane region" description="Helical" evidence="5">
    <location>
        <begin position="34"/>
        <end position="50"/>
    </location>
</feature>
<evidence type="ECO:0000256" key="3">
    <source>
        <dbReference type="ARBA" id="ARBA00022989"/>
    </source>
</evidence>
<keyword evidence="7" id="KW-1185">Reference proteome</keyword>
<sequence>MKVAKSLLYFLITGLLELGGAYLVWLWLREHQSIWYALGGAIVLFMYGMVPTLQPAHFGRVQAAYSGIFLLVALFWGWAIDKVRPDKFDLLGAVVALLGTLIIMYAPRGH</sequence>
<dbReference type="PANTHER" id="PTHR36116">
    <property type="entry name" value="UPF0060 MEMBRANE PROTEIN YNFA"/>
    <property type="match status" value="1"/>
</dbReference>
<evidence type="ECO:0000256" key="4">
    <source>
        <dbReference type="ARBA" id="ARBA00023136"/>
    </source>
</evidence>
<evidence type="ECO:0000313" key="7">
    <source>
        <dbReference type="Proteomes" id="UP000261812"/>
    </source>
</evidence>
<dbReference type="EMBL" id="CP032152">
    <property type="protein sequence ID" value="QLL30068.1"/>
    <property type="molecule type" value="Genomic_DNA"/>
</dbReference>
<dbReference type="Pfam" id="PF02694">
    <property type="entry name" value="UPF0060"/>
    <property type="match status" value="1"/>
</dbReference>
<keyword evidence="4 5" id="KW-0472">Membrane</keyword>
<dbReference type="RefSeq" id="WP_181496933.1">
    <property type="nucleotide sequence ID" value="NZ_CP032152.1"/>
</dbReference>
<evidence type="ECO:0000256" key="2">
    <source>
        <dbReference type="ARBA" id="ARBA00022692"/>
    </source>
</evidence>
<feature type="transmembrane region" description="Helical" evidence="5">
    <location>
        <begin position="7"/>
        <end position="28"/>
    </location>
</feature>
<dbReference type="KEGG" id="tsq:D3A95_10260"/>
<dbReference type="InterPro" id="IPR037185">
    <property type="entry name" value="EmrE-like"/>
</dbReference>
<gene>
    <name evidence="6" type="ORF">D3A95_10260</name>
</gene>
<keyword evidence="2 5" id="KW-0812">Transmembrane</keyword>
<dbReference type="NCBIfam" id="NF002586">
    <property type="entry name" value="PRK02237.1"/>
    <property type="match status" value="1"/>
</dbReference>
<comment type="subcellular location">
    <subcellularLocation>
        <location evidence="5">Cell membrane</location>
        <topology evidence="5">Multi-pass membrane protein</topology>
    </subcellularLocation>
</comment>
<feature type="transmembrane region" description="Helical" evidence="5">
    <location>
        <begin position="62"/>
        <end position="78"/>
    </location>
</feature>
<accession>A0A7D6EXC7</accession>
<dbReference type="InterPro" id="IPR003844">
    <property type="entry name" value="UPF0060"/>
</dbReference>
<proteinExistence type="inferred from homology"/>
<organism evidence="6 7">
    <name type="scientific">Thermosynechococcus sichuanensis E542</name>
    <dbReference type="NCBI Taxonomy" id="2016101"/>
    <lineage>
        <taxon>Bacteria</taxon>
        <taxon>Bacillati</taxon>
        <taxon>Cyanobacteriota</taxon>
        <taxon>Cyanophyceae</taxon>
        <taxon>Acaryochloridales</taxon>
        <taxon>Thermosynechococcaceae</taxon>
        <taxon>Thermosynechococcus</taxon>
        <taxon>Thermosynechococcus sichuanensis</taxon>
    </lineage>
</organism>
<dbReference type="AlphaFoldDB" id="A0A7D6EXC7"/>
<keyword evidence="1 5" id="KW-1003">Cell membrane</keyword>
<dbReference type="PANTHER" id="PTHR36116:SF1">
    <property type="entry name" value="UPF0060 MEMBRANE PROTEIN YNFA"/>
    <property type="match status" value="1"/>
</dbReference>
<name>A0A7D6EXC7_9CYAN</name>
<evidence type="ECO:0000256" key="5">
    <source>
        <dbReference type="HAMAP-Rule" id="MF_00010"/>
    </source>
</evidence>
<evidence type="ECO:0000256" key="1">
    <source>
        <dbReference type="ARBA" id="ARBA00022475"/>
    </source>
</evidence>
<evidence type="ECO:0000313" key="6">
    <source>
        <dbReference type="EMBL" id="QLL30068.1"/>
    </source>
</evidence>